<evidence type="ECO:0000259" key="11">
    <source>
        <dbReference type="Pfam" id="PF25019"/>
    </source>
</evidence>
<evidence type="ECO:0000259" key="9">
    <source>
        <dbReference type="Pfam" id="PF18052"/>
    </source>
</evidence>
<keyword evidence="5" id="KW-0067">ATP-binding</keyword>
<organism evidence="12 13">
    <name type="scientific">Ziziphus jujuba</name>
    <name type="common">Chinese jujube</name>
    <name type="synonym">Ziziphus sativa</name>
    <dbReference type="NCBI Taxonomy" id="326968"/>
    <lineage>
        <taxon>Eukaryota</taxon>
        <taxon>Viridiplantae</taxon>
        <taxon>Streptophyta</taxon>
        <taxon>Embryophyta</taxon>
        <taxon>Tracheophyta</taxon>
        <taxon>Spermatophyta</taxon>
        <taxon>Magnoliopsida</taxon>
        <taxon>eudicotyledons</taxon>
        <taxon>Gunneridae</taxon>
        <taxon>Pentapetalae</taxon>
        <taxon>rosids</taxon>
        <taxon>fabids</taxon>
        <taxon>Rosales</taxon>
        <taxon>Rhamnaceae</taxon>
        <taxon>Paliureae</taxon>
        <taxon>Ziziphus</taxon>
    </lineage>
</organism>
<keyword evidence="4" id="KW-0611">Plant defense</keyword>
<dbReference type="Gene3D" id="1.20.5.4130">
    <property type="match status" value="1"/>
</dbReference>
<dbReference type="RefSeq" id="XP_060669349.1">
    <property type="nucleotide sequence ID" value="XM_060813366.1"/>
</dbReference>
<evidence type="ECO:0000256" key="4">
    <source>
        <dbReference type="ARBA" id="ARBA00022821"/>
    </source>
</evidence>
<dbReference type="PANTHER" id="PTHR36766:SF51">
    <property type="entry name" value="DISEASE RESISTANCE RPP13-LIKE PROTEIN 1"/>
    <property type="match status" value="1"/>
</dbReference>
<keyword evidence="7" id="KW-0812">Transmembrane</keyword>
<dbReference type="InterPro" id="IPR002182">
    <property type="entry name" value="NB-ARC"/>
</dbReference>
<evidence type="ECO:0000256" key="2">
    <source>
        <dbReference type="ARBA" id="ARBA00022737"/>
    </source>
</evidence>
<dbReference type="SUPFAM" id="SSF52540">
    <property type="entry name" value="P-loop containing nucleoside triphosphate hydrolases"/>
    <property type="match status" value="1"/>
</dbReference>
<feature type="domain" description="Disease resistance protein winged helix" evidence="10">
    <location>
        <begin position="534"/>
        <end position="601"/>
    </location>
</feature>
<dbReference type="InterPro" id="IPR041118">
    <property type="entry name" value="Rx_N"/>
</dbReference>
<dbReference type="PANTHER" id="PTHR36766">
    <property type="entry name" value="PLANT BROAD-SPECTRUM MILDEW RESISTANCE PROTEIN RPW8"/>
    <property type="match status" value="1"/>
</dbReference>
<dbReference type="InterPro" id="IPR027417">
    <property type="entry name" value="P-loop_NTPase"/>
</dbReference>
<dbReference type="Gene3D" id="1.10.8.430">
    <property type="entry name" value="Helical domain of apoptotic protease-activating factors"/>
    <property type="match status" value="1"/>
</dbReference>
<keyword evidence="3" id="KW-0547">Nucleotide-binding</keyword>
<protein>
    <submittedName>
        <fullName evidence="13">Disease resistance protein At3g14460</fullName>
    </submittedName>
</protein>
<dbReference type="Gene3D" id="1.10.10.10">
    <property type="entry name" value="Winged helix-like DNA-binding domain superfamily/Winged helix DNA-binding domain"/>
    <property type="match status" value="1"/>
</dbReference>
<sequence>MSLILFVCRLSSYVFVLHLLSTSSFILSFLGLLRFTNSSGGRSSSETSISSLSGSRVEQWLYGDSPVPSISPGRMDGDEATPNLPNRGEESQAPELVGGAFLSSVFQSAFDRLASPEVVAYLQGSNISDDMICKLKIVLLAVNAVLDDAEEKQITSINVKKWLNELVAASYEADDLLDQIATDALQSDLEASGSRKYKKSKLSDLISSSISRRSYNQNMKKKLEEILRRFKVFEKSINILGLTSKSVGENSSPTQPTTSLIEETEVFGRDGDKEAIVNLLLTDDHEGRNKVSVIPIIGMGGIGKTTLAQLVYNDHAVEKHFDLKLWVFVSQEFDICKVTKTVLCAVTTSGSHSYDDTNLDLLQRKLKEGLTGKKFLIVLDDVWNEDYNDWQKMRTPFNFGSHGSKIIVTARSKEVADIMGTTPTPFQLEPLKDEDCWQIFQWHAFDKIRDSSVRQVLEKIGREILNKCKGLPLAAKTLGGLLRSKEDVSDWERVLKSEIWDLSHRESKILPALLLSYNYLPSDLKRCFAFCSTFPKDYEFEKHELILLWMAENLFQQPNINKRVEDIGNEYFNELVSRSFLQRSSRQESCFVMHDLVHDVARFVSRGYCFTFENGNSNGNMMKVRHLAVAPDVSLQRFGPISKAIHLRSLLTLPGRSFPSLSNEVVNNVILKLRCFRILSLSGCRNLESLSDSIGELKHLRFLDLSCTSIKRLPNSVSMLYNLQTLKLSGCVELMELPEDMYHLINLRHLDISACSNLNVMPRQISDLKSLQTLSTFIVGEDNGTKIEELRELSDLHGELSLQNLQNVASATDASEARLMDKKYLEGVHLFWEVNTNYPLNLRGRGYENDTMHHREVVEKLLPHTNLKRLSINGYEGISFPTWLGDHSFCNIVSIELRDCRCCNSLPPLGQLPSLKTLEITGLSGVVTVGAEFYGNIGGSSVTKPFASLEVLSFRDMSAWEEWSSIGVEDGEVFTKLQQLHINKCNRLRCVDWPDSLPCLTELEIEGKYGIEVVLESSLPRTPALRELKLGMCEKLRLEELPQKAESIHIGGNNGVESLIEAINKGQNSFLKKVHIQNCCSAITLLPECLPTKLTELEIKCCKKLEFPMQRSHKSSSIRRVTIRDSCDSLRFFPLDFVPNLISLDICNCENLESLGVSSYGDGMLRYLSAISIYGCPNFASFPKGGLHAPNLTKLRVDGGKKLKKLPEQMRNLLPFLNSLEISNCPQLESFPEGGLPSNLNKLCVRNCPKLIAQRMKWNLHALQALKDFRICDECGGGGIELFPEEGLLPSTLSSLGICNFPHLKMLDIKGLQHFTSLESLRIYKCPQLQKLPQQGLPTSLKHFRINGCPLLKERCQREIGEDWNTISHIHDISIR</sequence>
<dbReference type="Gene3D" id="3.80.10.10">
    <property type="entry name" value="Ribonuclease Inhibitor"/>
    <property type="match status" value="3"/>
</dbReference>
<dbReference type="Pfam" id="PF25019">
    <property type="entry name" value="LRR_R13L1-DRL21"/>
    <property type="match status" value="1"/>
</dbReference>
<proteinExistence type="predicted"/>
<feature type="region of interest" description="Disordered" evidence="6">
    <location>
        <begin position="68"/>
        <end position="91"/>
    </location>
</feature>
<dbReference type="Pfam" id="PF18052">
    <property type="entry name" value="Rx_N"/>
    <property type="match status" value="1"/>
</dbReference>
<dbReference type="GeneID" id="112493241"/>
<feature type="domain" description="NB-ARC" evidence="8">
    <location>
        <begin position="272"/>
        <end position="447"/>
    </location>
</feature>
<evidence type="ECO:0000256" key="7">
    <source>
        <dbReference type="SAM" id="Phobius"/>
    </source>
</evidence>
<feature type="domain" description="R13L1/DRL21-like LRR repeat region" evidence="11">
    <location>
        <begin position="787"/>
        <end position="922"/>
    </location>
</feature>
<dbReference type="PRINTS" id="PR00364">
    <property type="entry name" value="DISEASERSIST"/>
</dbReference>
<dbReference type="InterPro" id="IPR036388">
    <property type="entry name" value="WH-like_DNA-bd_sf"/>
</dbReference>
<evidence type="ECO:0000256" key="6">
    <source>
        <dbReference type="SAM" id="MobiDB-lite"/>
    </source>
</evidence>
<dbReference type="InterPro" id="IPR032675">
    <property type="entry name" value="LRR_dom_sf"/>
</dbReference>
<gene>
    <name evidence="13" type="primary">LOC112493241</name>
</gene>
<keyword evidence="2" id="KW-0677">Repeat</keyword>
<evidence type="ECO:0000313" key="12">
    <source>
        <dbReference type="Proteomes" id="UP001652623"/>
    </source>
</evidence>
<dbReference type="Pfam" id="PF00931">
    <property type="entry name" value="NB-ARC"/>
    <property type="match status" value="1"/>
</dbReference>
<dbReference type="InterPro" id="IPR056789">
    <property type="entry name" value="LRR_R13L1-DRL21"/>
</dbReference>
<evidence type="ECO:0000256" key="1">
    <source>
        <dbReference type="ARBA" id="ARBA00022614"/>
    </source>
</evidence>
<accession>A0ABM3ZXZ9</accession>
<evidence type="ECO:0000259" key="10">
    <source>
        <dbReference type="Pfam" id="PF23559"/>
    </source>
</evidence>
<evidence type="ECO:0000256" key="5">
    <source>
        <dbReference type="ARBA" id="ARBA00022840"/>
    </source>
</evidence>
<evidence type="ECO:0000259" key="8">
    <source>
        <dbReference type="Pfam" id="PF00931"/>
    </source>
</evidence>
<keyword evidence="12" id="KW-1185">Reference proteome</keyword>
<dbReference type="InterPro" id="IPR042197">
    <property type="entry name" value="Apaf_helical"/>
</dbReference>
<feature type="transmembrane region" description="Helical" evidence="7">
    <location>
        <begin position="12"/>
        <end position="33"/>
    </location>
</feature>
<dbReference type="InterPro" id="IPR058922">
    <property type="entry name" value="WHD_DRP"/>
</dbReference>
<evidence type="ECO:0000313" key="13">
    <source>
        <dbReference type="RefSeq" id="XP_060669349.1"/>
    </source>
</evidence>
<dbReference type="SUPFAM" id="SSF52058">
    <property type="entry name" value="L domain-like"/>
    <property type="match status" value="2"/>
</dbReference>
<keyword evidence="7" id="KW-1133">Transmembrane helix</keyword>
<dbReference type="Proteomes" id="UP001652623">
    <property type="component" value="Chromosome 12"/>
</dbReference>
<evidence type="ECO:0000256" key="3">
    <source>
        <dbReference type="ARBA" id="ARBA00022741"/>
    </source>
</evidence>
<dbReference type="Gene3D" id="3.40.50.300">
    <property type="entry name" value="P-loop containing nucleotide triphosphate hydrolases"/>
    <property type="match status" value="1"/>
</dbReference>
<keyword evidence="7" id="KW-0472">Membrane</keyword>
<dbReference type="Pfam" id="PF23559">
    <property type="entry name" value="WHD_DRP"/>
    <property type="match status" value="1"/>
</dbReference>
<feature type="domain" description="Disease resistance N-terminal" evidence="9">
    <location>
        <begin position="101"/>
        <end position="194"/>
    </location>
</feature>
<name>A0ABM3ZXZ9_ZIZJJ</name>
<keyword evidence="1" id="KW-0433">Leucine-rich repeat</keyword>
<reference evidence="13" key="1">
    <citation type="submission" date="2025-08" db="UniProtKB">
        <authorList>
            <consortium name="RefSeq"/>
        </authorList>
    </citation>
    <scope>IDENTIFICATION</scope>
    <source>
        <tissue evidence="13">Seedling</tissue>
    </source>
</reference>